<reference evidence="2" key="1">
    <citation type="journal article" date="2019" name="Int. J. Syst. Evol. Microbiol.">
        <title>The Global Catalogue of Microorganisms (GCM) 10K type strain sequencing project: providing services to taxonomists for standard genome sequencing and annotation.</title>
        <authorList>
            <consortium name="The Broad Institute Genomics Platform"/>
            <consortium name="The Broad Institute Genome Sequencing Center for Infectious Disease"/>
            <person name="Wu L."/>
            <person name="Ma J."/>
        </authorList>
    </citation>
    <scope>NUCLEOTIDE SEQUENCE [LARGE SCALE GENOMIC DNA]</scope>
    <source>
        <strain evidence="2">JCM 12607</strain>
    </source>
</reference>
<name>A0ABW2WPG5_9ACTN</name>
<dbReference type="EMBL" id="JBHTGL010000008">
    <property type="protein sequence ID" value="MFD0622798.1"/>
    <property type="molecule type" value="Genomic_DNA"/>
</dbReference>
<accession>A0ABW2WPG5</accession>
<evidence type="ECO:0000313" key="2">
    <source>
        <dbReference type="Proteomes" id="UP001596915"/>
    </source>
</evidence>
<gene>
    <name evidence="1" type="ORF">ACFQ2K_08140</name>
</gene>
<organism evidence="1 2">
    <name type="scientific">Streptomyces sanglieri</name>
    <dbReference type="NCBI Taxonomy" id="193460"/>
    <lineage>
        <taxon>Bacteria</taxon>
        <taxon>Bacillati</taxon>
        <taxon>Actinomycetota</taxon>
        <taxon>Actinomycetes</taxon>
        <taxon>Kitasatosporales</taxon>
        <taxon>Streptomycetaceae</taxon>
        <taxon>Streptomyces</taxon>
    </lineage>
</organism>
<sequence length="288" mass="31857">MLGLNTRPIERLQAFTTDADCRQLEAVRVVAQEHAYDSDRPREVRRQWAKPSLLANRRMHGDGPGDRARAVQQDFVLRMWVIDHLGSDDKDPDWSPEKLASDTLDALALTPPHARALTSSRRELPIEQIRELRRHKNLTAHLERLINHLHPGSTRNQFPSGPRPAGSCPDLPLADQTVHCGPSSKFGEHVNALLLQDILSEEKWQERLTDADRRALSRLFSGCCLTGGPGAWGTGRSAESVAGLCRLGAGRRQAGEGLEVVFGGAARFGGVEAQVVHSSLRTGRSRDW</sequence>
<keyword evidence="2" id="KW-1185">Reference proteome</keyword>
<proteinExistence type="predicted"/>
<evidence type="ECO:0000313" key="1">
    <source>
        <dbReference type="EMBL" id="MFD0622798.1"/>
    </source>
</evidence>
<comment type="caution">
    <text evidence="1">The sequence shown here is derived from an EMBL/GenBank/DDBJ whole genome shotgun (WGS) entry which is preliminary data.</text>
</comment>
<dbReference type="Proteomes" id="UP001596915">
    <property type="component" value="Unassembled WGS sequence"/>
</dbReference>
<protein>
    <submittedName>
        <fullName evidence="1">Uncharacterized protein</fullName>
    </submittedName>
</protein>